<proteinExistence type="predicted"/>
<keyword evidence="2" id="KW-0010">Activator</keyword>
<dbReference type="Proteomes" id="UP000070352">
    <property type="component" value="Unassembled WGS sequence"/>
</dbReference>
<evidence type="ECO:0000256" key="3">
    <source>
        <dbReference type="PROSITE-ProRule" id="PRU00703"/>
    </source>
</evidence>
<feature type="domain" description="CBS" evidence="5">
    <location>
        <begin position="166"/>
        <end position="224"/>
    </location>
</feature>
<dbReference type="InterPro" id="IPR005105">
    <property type="entry name" value="GlnD_Uridyltrans_N"/>
</dbReference>
<dbReference type="STRING" id="1413211.U473_00685"/>
<dbReference type="AlphaFoldDB" id="A0A135L141"/>
<dbReference type="PROSITE" id="PS50042">
    <property type="entry name" value="CNMP_BINDING_3"/>
    <property type="match status" value="1"/>
</dbReference>
<name>A0A135L141_9BACI</name>
<dbReference type="InterPro" id="IPR046342">
    <property type="entry name" value="CBS_dom_sf"/>
</dbReference>
<dbReference type="PROSITE" id="PS51371">
    <property type="entry name" value="CBS"/>
    <property type="match status" value="2"/>
</dbReference>
<dbReference type="Gene3D" id="3.10.580.10">
    <property type="entry name" value="CBS-domain"/>
    <property type="match status" value="1"/>
</dbReference>
<dbReference type="InterPro" id="IPR000595">
    <property type="entry name" value="cNMP-bd_dom"/>
</dbReference>
<dbReference type="SUPFAM" id="SSF51206">
    <property type="entry name" value="cAMP-binding domain-like"/>
    <property type="match status" value="1"/>
</dbReference>
<dbReference type="OrthoDB" id="9810963at2"/>
<dbReference type="Pfam" id="PF00571">
    <property type="entry name" value="CBS"/>
    <property type="match status" value="2"/>
</dbReference>
<dbReference type="InterPro" id="IPR051257">
    <property type="entry name" value="Diverse_CBS-Domain"/>
</dbReference>
<dbReference type="Pfam" id="PF03445">
    <property type="entry name" value="DUF294"/>
    <property type="match status" value="1"/>
</dbReference>
<keyword evidence="1 3" id="KW-0129">CBS domain</keyword>
<dbReference type="CDD" id="cd05401">
    <property type="entry name" value="NT_GlnE_GlnD_like"/>
    <property type="match status" value="1"/>
</dbReference>
<dbReference type="Pfam" id="PF10335">
    <property type="entry name" value="DUF294_C"/>
    <property type="match status" value="1"/>
</dbReference>
<dbReference type="EMBL" id="LSKU01000001">
    <property type="protein sequence ID" value="KXG42721.1"/>
    <property type="molecule type" value="Genomic_DNA"/>
</dbReference>
<organism evidence="6 7">
    <name type="scientific">Tepidibacillus decaturensis</name>
    <dbReference type="NCBI Taxonomy" id="1413211"/>
    <lineage>
        <taxon>Bacteria</taxon>
        <taxon>Bacillati</taxon>
        <taxon>Bacillota</taxon>
        <taxon>Bacilli</taxon>
        <taxon>Bacillales</taxon>
        <taxon>Bacillaceae</taxon>
        <taxon>Tepidibacillus</taxon>
    </lineage>
</organism>
<evidence type="ECO:0000313" key="6">
    <source>
        <dbReference type="EMBL" id="KXG42721.1"/>
    </source>
</evidence>
<reference evidence="6 7" key="1">
    <citation type="submission" date="2016-02" db="EMBL/GenBank/DDBJ databases">
        <title>Draft Genome for Tepidibacillus decaturensis nov. sp. Strain Z9, an Anaerobic, Moderately Thermophilic and Heterotrophic Bacterium from Deep Subsurface of the Illinois Basin, USA.</title>
        <authorList>
            <person name="Dong Y."/>
            <person name="Chang J.Y."/>
            <person name="Sanford R."/>
            <person name="Fouke B.W."/>
        </authorList>
    </citation>
    <scope>NUCLEOTIDE SEQUENCE [LARGE SCALE GENOMIC DNA]</scope>
    <source>
        <strain evidence="6 7">Z9</strain>
    </source>
</reference>
<dbReference type="InterPro" id="IPR018821">
    <property type="entry name" value="DUF294_put_nucleoTrafse_sb-bd"/>
</dbReference>
<dbReference type="CDD" id="cd00038">
    <property type="entry name" value="CAP_ED"/>
    <property type="match status" value="1"/>
</dbReference>
<comment type="caution">
    <text evidence="6">The sequence shown here is derived from an EMBL/GenBank/DDBJ whole genome shotgun (WGS) entry which is preliminary data.</text>
</comment>
<dbReference type="PANTHER" id="PTHR43080:SF2">
    <property type="entry name" value="CBS DOMAIN-CONTAINING PROTEIN"/>
    <property type="match status" value="1"/>
</dbReference>
<sequence>MELDLFPLLSKTPPFHLLPIEKLKELIEISLLKTYSDDQVVVQQNEKDIQHIFVLVEGIAKNILLNDAKEEITLKIYRRGDVIGLIHAMSGDGFTYTIRAVNHTRFLLIPISFFDKMMAEHPPFTEEVAKLITLRLRELYLQIGKETSGQPKLSKNPYRKKVVELMTFPIITSHLNETIIEVSEKILKNQIGSVIVVNQLNEPIGIITEKDLIKAFTNERKDPSSDKILLTAEKIMTSPLISIEPQSLYFDALHLMIKHNIKHIPIINNGMTIGMITMKNLIQSLSDHTFSLIKELDQANSIREIVNVKKKVDTMIQNMLEEHVTAKELCAIVSEFNDRMTQKLIQNAEFEMNKEGYGYPPVAYCWLSLGSEGRKEQTLQTDQDNALIYADVPKQDQAKVDTYFTKLAEKVVEGLYQCGFPKCTGGVMASNQEWRNSLSGWKHSIQLWINKNTPDLIRRFTIFIDFRPIYGDKHLADSIREYLFTENIIPAIFLHFLAEDETAIELAINRFGRFQTKKSEHHGLIDLKYGGLIHIVNSLRLLALKFKISELNSWERLDKLYEMDIFTNDEHAEIAQALDDIMLFRIKRNIEQMKNGEEVSHYIQPNSLSKRERLRLKKALMTARWLQIKATRHCAMPGSHLRGY</sequence>
<dbReference type="InterPro" id="IPR018490">
    <property type="entry name" value="cNMP-bd_dom_sf"/>
</dbReference>
<dbReference type="Gene3D" id="2.60.120.10">
    <property type="entry name" value="Jelly Rolls"/>
    <property type="match status" value="1"/>
</dbReference>
<gene>
    <name evidence="6" type="ORF">U473_00685</name>
</gene>
<dbReference type="Pfam" id="PF00027">
    <property type="entry name" value="cNMP_binding"/>
    <property type="match status" value="1"/>
</dbReference>
<dbReference type="GO" id="GO:0008773">
    <property type="term" value="F:[protein-PII] uridylyltransferase activity"/>
    <property type="evidence" value="ECO:0007669"/>
    <property type="project" value="InterPro"/>
</dbReference>
<evidence type="ECO:0000313" key="7">
    <source>
        <dbReference type="Proteomes" id="UP000070352"/>
    </source>
</evidence>
<protein>
    <recommendedName>
        <fullName evidence="8">Nucleotidyltransferase</fullName>
    </recommendedName>
</protein>
<evidence type="ECO:0000259" key="5">
    <source>
        <dbReference type="PROSITE" id="PS51371"/>
    </source>
</evidence>
<dbReference type="InterPro" id="IPR014710">
    <property type="entry name" value="RmlC-like_jellyroll"/>
</dbReference>
<keyword evidence="7" id="KW-1185">Reference proteome</keyword>
<evidence type="ECO:0008006" key="8">
    <source>
        <dbReference type="Google" id="ProtNLM"/>
    </source>
</evidence>
<dbReference type="RefSeq" id="WP_068722449.1">
    <property type="nucleotide sequence ID" value="NZ_LSKU01000001.1"/>
</dbReference>
<dbReference type="InterPro" id="IPR000644">
    <property type="entry name" value="CBS_dom"/>
</dbReference>
<dbReference type="SUPFAM" id="SSF54631">
    <property type="entry name" value="CBS-domain pair"/>
    <property type="match status" value="1"/>
</dbReference>
<feature type="domain" description="Cyclic nucleotide-binding" evidence="4">
    <location>
        <begin position="14"/>
        <end position="118"/>
    </location>
</feature>
<evidence type="ECO:0000256" key="1">
    <source>
        <dbReference type="ARBA" id="ARBA00023122"/>
    </source>
</evidence>
<evidence type="ECO:0000259" key="4">
    <source>
        <dbReference type="PROSITE" id="PS50042"/>
    </source>
</evidence>
<dbReference type="SMART" id="SM00116">
    <property type="entry name" value="CBS"/>
    <property type="match status" value="2"/>
</dbReference>
<dbReference type="PANTHER" id="PTHR43080">
    <property type="entry name" value="CBS DOMAIN-CONTAINING PROTEIN CBSX3, MITOCHONDRIAL"/>
    <property type="match status" value="1"/>
</dbReference>
<evidence type="ECO:0000256" key="2">
    <source>
        <dbReference type="ARBA" id="ARBA00023159"/>
    </source>
</evidence>
<accession>A0A135L141</accession>
<feature type="domain" description="CBS" evidence="5">
    <location>
        <begin position="236"/>
        <end position="292"/>
    </location>
</feature>